<keyword evidence="1" id="KW-0406">Ion transport</keyword>
<evidence type="ECO:0000259" key="3">
    <source>
        <dbReference type="PROSITE" id="PS51201"/>
    </source>
</evidence>
<dbReference type="RefSeq" id="WP_114298366.1">
    <property type="nucleotide sequence ID" value="NZ_QPJT01000015.1"/>
</dbReference>
<dbReference type="PRINTS" id="PR00335">
    <property type="entry name" value="KUPTAKETRKA"/>
</dbReference>
<evidence type="ECO:0000256" key="2">
    <source>
        <dbReference type="ARBA" id="ARBA00022958"/>
    </source>
</evidence>
<comment type="caution">
    <text evidence="4">The sequence shown here is derived from an EMBL/GenBank/DDBJ whole genome shotgun (WGS) entry which is preliminary data.</text>
</comment>
<reference evidence="4 5" key="1">
    <citation type="submission" date="2018-07" db="EMBL/GenBank/DDBJ databases">
        <title>Genomic Encyclopedia of Type Strains, Phase IV (KMG-IV): sequencing the most valuable type-strain genomes for metagenomic binning, comparative biology and taxonomic classification.</title>
        <authorList>
            <person name="Goeker M."/>
        </authorList>
    </citation>
    <scope>NUCLEOTIDE SEQUENCE [LARGE SCALE GENOMIC DNA]</scope>
    <source>
        <strain evidence="4 5">DSM 27016</strain>
    </source>
</reference>
<keyword evidence="2" id="KW-0630">Potassium</keyword>
<keyword evidence="5" id="KW-1185">Reference proteome</keyword>
<feature type="domain" description="RCK N-terminal" evidence="3">
    <location>
        <begin position="6"/>
        <end position="122"/>
    </location>
</feature>
<dbReference type="InterPro" id="IPR006036">
    <property type="entry name" value="K_uptake_TrkA"/>
</dbReference>
<keyword evidence="1" id="KW-0813">Transport</keyword>
<protein>
    <submittedName>
        <fullName evidence="4">Trk system potassium uptake protein TrkA</fullName>
    </submittedName>
</protein>
<dbReference type="Pfam" id="PF02254">
    <property type="entry name" value="TrkA_N"/>
    <property type="match status" value="1"/>
</dbReference>
<sequence length="145" mass="15897">MKKKDCSYIIVAGCSRFGANIASMLSSQGKDVVVVDSNSSSFRKLSPDYSGFNIVADATDIDELTRAGIEKADLVVAATNDDNTNIMIAQIASKIFNVPKVVSRLYDTEKEIVYQDFNTQIIYPSKLSICEFEKLISHTGTEGLK</sequence>
<dbReference type="PROSITE" id="PS51201">
    <property type="entry name" value="RCK_N"/>
    <property type="match status" value="1"/>
</dbReference>
<keyword evidence="1" id="KW-0633">Potassium transport</keyword>
<dbReference type="InterPro" id="IPR050721">
    <property type="entry name" value="Trk_Ktr_HKT_K-transport"/>
</dbReference>
<dbReference type="GO" id="GO:0005886">
    <property type="term" value="C:plasma membrane"/>
    <property type="evidence" value="ECO:0007669"/>
    <property type="project" value="InterPro"/>
</dbReference>
<dbReference type="PANTHER" id="PTHR43833:SF8">
    <property type="entry name" value="TRK SYSTEM POTASSIUM UPTAKE PROTEIN TRKA"/>
    <property type="match status" value="1"/>
</dbReference>
<proteinExistence type="predicted"/>
<dbReference type="SUPFAM" id="SSF51735">
    <property type="entry name" value="NAD(P)-binding Rossmann-fold domains"/>
    <property type="match status" value="1"/>
</dbReference>
<dbReference type="Proteomes" id="UP000253034">
    <property type="component" value="Unassembled WGS sequence"/>
</dbReference>
<evidence type="ECO:0000313" key="4">
    <source>
        <dbReference type="EMBL" id="RCX14344.1"/>
    </source>
</evidence>
<dbReference type="InterPro" id="IPR036291">
    <property type="entry name" value="NAD(P)-bd_dom_sf"/>
</dbReference>
<evidence type="ECO:0000256" key="1">
    <source>
        <dbReference type="ARBA" id="ARBA00022538"/>
    </source>
</evidence>
<dbReference type="AlphaFoldDB" id="A0A369B3R1"/>
<organism evidence="4 5">
    <name type="scientific">Anaerobacterium chartisolvens</name>
    <dbReference type="NCBI Taxonomy" id="1297424"/>
    <lineage>
        <taxon>Bacteria</taxon>
        <taxon>Bacillati</taxon>
        <taxon>Bacillota</taxon>
        <taxon>Clostridia</taxon>
        <taxon>Eubacteriales</taxon>
        <taxon>Oscillospiraceae</taxon>
        <taxon>Anaerobacterium</taxon>
    </lineage>
</organism>
<dbReference type="EMBL" id="QPJT01000015">
    <property type="protein sequence ID" value="RCX14344.1"/>
    <property type="molecule type" value="Genomic_DNA"/>
</dbReference>
<dbReference type="GO" id="GO:0015079">
    <property type="term" value="F:potassium ion transmembrane transporter activity"/>
    <property type="evidence" value="ECO:0007669"/>
    <property type="project" value="InterPro"/>
</dbReference>
<dbReference type="PANTHER" id="PTHR43833">
    <property type="entry name" value="POTASSIUM CHANNEL PROTEIN 2-RELATED-RELATED"/>
    <property type="match status" value="1"/>
</dbReference>
<dbReference type="InterPro" id="IPR003148">
    <property type="entry name" value="RCK_N"/>
</dbReference>
<gene>
    <name evidence="4" type="ORF">DFR58_11568</name>
</gene>
<dbReference type="Gene3D" id="3.40.50.720">
    <property type="entry name" value="NAD(P)-binding Rossmann-like Domain"/>
    <property type="match status" value="1"/>
</dbReference>
<name>A0A369B3R1_9FIRM</name>
<evidence type="ECO:0000313" key="5">
    <source>
        <dbReference type="Proteomes" id="UP000253034"/>
    </source>
</evidence>
<dbReference type="OrthoDB" id="9776294at2"/>
<accession>A0A369B3R1</accession>